<feature type="repeat" description="ANK" evidence="3">
    <location>
        <begin position="597"/>
        <end position="624"/>
    </location>
</feature>
<feature type="repeat" description="ANK" evidence="3">
    <location>
        <begin position="1409"/>
        <end position="1441"/>
    </location>
</feature>
<evidence type="ECO:0000256" key="3">
    <source>
        <dbReference type="PROSITE-ProRule" id="PRU00023"/>
    </source>
</evidence>
<protein>
    <recommendedName>
        <fullName evidence="4">Death domain-containing protein</fullName>
    </recommendedName>
</protein>
<dbReference type="Proteomes" id="UP000007879">
    <property type="component" value="Unassembled WGS sequence"/>
</dbReference>
<dbReference type="GO" id="GO:0007165">
    <property type="term" value="P:signal transduction"/>
    <property type="evidence" value="ECO:0007669"/>
    <property type="project" value="InterPro"/>
</dbReference>
<sequence>MLLLLSGDVECNPGPTIDDRPDTLLLIQWLEPLVDWKRFGLFLVEMKEHDILKIEQENIHLQTEHKKFALYSKWLSVNPKATWRDVIDALENIKENTLVQDIKNYMDSDAASTVSSLSPRISNSDGDIEIIFFPKEEQKVQDSLDELQVKFSHIMIEIKSVIRMKVTNNDELPTKISNWVESHLHLEPGTVDNDLGDIFKKIYFYYDFSDCSLIVAMCDEFISNKKDLLDELKAYSLKANAFRSSRPIIELKQKLRKVYGPYRRQLENMPLICIELQSHWDKVKINTLRTLIKSLLPEELRQSVMKCITIEEGCVIIKLHILNSTADSLIQYNRRKLEFIRLIGIFSLYINAHPVLQDDENTNFTFELALLEAVTVGNNKAVKFLLQLETINIDHTNEEGKTALMLGCQRGHEDIVHSLLSAGANVDIQTSKGRTALMIASKHNHISIIHLLLQANANPHLKTSKGINALVIASYHGNYEVVQLLISEGVDYKYQQEDGWNALLFASQYGHTQIVALLLKEQVDPNAQNNDGINALMLACRNGHSQIVELLLNEEVDPNVQNKDGKDALMLACQNGYFQIVELLLKEQVDPNILNKDGWNSLMVACEYGHTQIVKLLLNQGAQLFLLVDPNLQNEDGWNALMSACNNGHREIVKLLLEVGADPNLKHRSGYTALKFARENGHEEIVDLLPMPRLSMIQSVCVCMRAAYRLFPYPVLYRDIECNPGPKIDDQPSYPLLIDWLAPLVDWKPFGLCLVGINVYDILKIERENATIEDRKLGLYIKWLSINPNATWRDVIDALTRIKEKKLAQVIKNHIGSDALSTSDGDIETIFFSREEQNVQDSLDELQGQFSHIMTEIKSILRKKVTNNSELLTKISDWVESHLILEPGRMDDLNDIFKKIYLYYDFSDCSLIVDMCDEFISDHTDLLKQLKGYSSKANAFRSSRPIIDLKQKLCKVYRPYRRQLENMPLICIKLQNSWDQIKIKALKTLIKRLLPEELRQSIMKCITIEEACVIIKLHILNSTADSLIQYIKRKLEFLRLIEIVNINHTSEGKTALMLASKGGHEDMVHSLLSAGADVDIQDNKGWTSLMMASANNHMSIIHMLLQANANPHLKTSDGLNGLMIASYHGNYEVVQLFISKGVDYKCQREDGWNAFMFACEYGHTQIVELLLNEQADPNVQRNDGLNGFMLACQNGHAQIVELLLNKKVDPNVQKKNGWNAFMVACKNGQIQIAELLLKEKIDPNVQDKDGWTAFMMACWNGHTEIVELLLKKNVNTNAREKNGWNAFMVVCENGHTQIVELLLKKVVKPNVQNKEGLNGFMLACQNGHIEIVKLLLDCKEKVNPNARKINGWNGFMLACENGHTELAKLLLKEEAGVKHAIIFACKEGNTALVEKLLMAGVDPNVQDRKGYTPLKIAIAKGHVEIAKLLVQWSPDSENQANDGQSICSSSSRSSSFYSMTLLDR</sequence>
<keyword evidence="2 3" id="KW-0040">ANK repeat</keyword>
<dbReference type="SUPFAM" id="SSF48403">
    <property type="entry name" value="Ankyrin repeat"/>
    <property type="match status" value="3"/>
</dbReference>
<dbReference type="InterPro" id="IPR036770">
    <property type="entry name" value="Ankyrin_rpt-contain_sf"/>
</dbReference>
<name>A0AAN0JFY0_AMPQE</name>
<evidence type="ECO:0000313" key="5">
    <source>
        <dbReference type="EnsemblMetazoa" id="XP_019855945.1"/>
    </source>
</evidence>
<feature type="repeat" description="ANK" evidence="3">
    <location>
        <begin position="1249"/>
        <end position="1281"/>
    </location>
</feature>
<evidence type="ECO:0000256" key="1">
    <source>
        <dbReference type="ARBA" id="ARBA00022737"/>
    </source>
</evidence>
<feature type="repeat" description="ANK" evidence="3">
    <location>
        <begin position="1183"/>
        <end position="1215"/>
    </location>
</feature>
<dbReference type="PROSITE" id="PS50017">
    <property type="entry name" value="DEATH_DOMAIN"/>
    <property type="match status" value="2"/>
</dbReference>
<feature type="repeat" description="ANK" evidence="3">
    <location>
        <begin position="399"/>
        <end position="431"/>
    </location>
</feature>
<evidence type="ECO:0000259" key="4">
    <source>
        <dbReference type="PROSITE" id="PS50017"/>
    </source>
</evidence>
<feature type="repeat" description="ANK" evidence="3">
    <location>
        <begin position="636"/>
        <end position="668"/>
    </location>
</feature>
<dbReference type="InterPro" id="IPR000488">
    <property type="entry name" value="Death_dom"/>
</dbReference>
<feature type="repeat" description="ANK" evidence="3">
    <location>
        <begin position="1084"/>
        <end position="1116"/>
    </location>
</feature>
<feature type="repeat" description="ANK" evidence="3">
    <location>
        <begin position="465"/>
        <end position="497"/>
    </location>
</feature>
<dbReference type="SMART" id="SM00248">
    <property type="entry name" value="ANK"/>
    <property type="match status" value="21"/>
</dbReference>
<proteinExistence type="predicted"/>
<feature type="repeat" description="ANK" evidence="3">
    <location>
        <begin position="1216"/>
        <end position="1248"/>
    </location>
</feature>
<feature type="domain" description="Death" evidence="4">
    <location>
        <begin position="44"/>
        <end position="106"/>
    </location>
</feature>
<dbReference type="RefSeq" id="XP_019855945.1">
    <property type="nucleotide sequence ID" value="XM_020000386.1"/>
</dbReference>
<dbReference type="PRINTS" id="PR01415">
    <property type="entry name" value="ANKYRIN"/>
</dbReference>
<feature type="repeat" description="ANK" evidence="3">
    <location>
        <begin position="1150"/>
        <end position="1182"/>
    </location>
</feature>
<dbReference type="Pfam" id="PF00023">
    <property type="entry name" value="Ank"/>
    <property type="match status" value="1"/>
</dbReference>
<evidence type="ECO:0000256" key="2">
    <source>
        <dbReference type="ARBA" id="ARBA00023043"/>
    </source>
</evidence>
<dbReference type="Gene3D" id="1.10.533.10">
    <property type="entry name" value="Death Domain, Fas"/>
    <property type="match status" value="2"/>
</dbReference>
<dbReference type="PROSITE" id="PS50088">
    <property type="entry name" value="ANK_REPEAT"/>
    <property type="match status" value="17"/>
</dbReference>
<evidence type="ECO:0000313" key="6">
    <source>
        <dbReference type="Proteomes" id="UP000007879"/>
    </source>
</evidence>
<feature type="repeat" description="ANK" evidence="3">
    <location>
        <begin position="1117"/>
        <end position="1149"/>
    </location>
</feature>
<dbReference type="Pfam" id="PF13637">
    <property type="entry name" value="Ank_4"/>
    <property type="match status" value="1"/>
</dbReference>
<feature type="repeat" description="ANK" evidence="3">
    <location>
        <begin position="564"/>
        <end position="596"/>
    </location>
</feature>
<feature type="domain" description="Death" evidence="4">
    <location>
        <begin position="755"/>
        <end position="815"/>
    </location>
</feature>
<dbReference type="GeneID" id="109584592"/>
<dbReference type="KEGG" id="aqu:109584592"/>
<keyword evidence="1" id="KW-0677">Repeat</keyword>
<keyword evidence="6" id="KW-1185">Reference proteome</keyword>
<feature type="repeat" description="ANK" evidence="3">
    <location>
        <begin position="498"/>
        <end position="530"/>
    </location>
</feature>
<dbReference type="SUPFAM" id="SSF47986">
    <property type="entry name" value="DEATH domain"/>
    <property type="match status" value="1"/>
</dbReference>
<reference evidence="5" key="2">
    <citation type="submission" date="2024-06" db="UniProtKB">
        <authorList>
            <consortium name="EnsemblMetazoa"/>
        </authorList>
    </citation>
    <scope>IDENTIFICATION</scope>
</reference>
<reference evidence="6" key="1">
    <citation type="journal article" date="2010" name="Nature">
        <title>The Amphimedon queenslandica genome and the evolution of animal complexity.</title>
        <authorList>
            <person name="Srivastava M."/>
            <person name="Simakov O."/>
            <person name="Chapman J."/>
            <person name="Fahey B."/>
            <person name="Gauthier M.E."/>
            <person name="Mitros T."/>
            <person name="Richards G.S."/>
            <person name="Conaco C."/>
            <person name="Dacre M."/>
            <person name="Hellsten U."/>
            <person name="Larroux C."/>
            <person name="Putnam N.H."/>
            <person name="Stanke M."/>
            <person name="Adamska M."/>
            <person name="Darling A."/>
            <person name="Degnan S.M."/>
            <person name="Oakley T.H."/>
            <person name="Plachetzki D.C."/>
            <person name="Zhai Y."/>
            <person name="Adamski M."/>
            <person name="Calcino A."/>
            <person name="Cummins S.F."/>
            <person name="Goodstein D.M."/>
            <person name="Harris C."/>
            <person name="Jackson D.J."/>
            <person name="Leys S.P."/>
            <person name="Shu S."/>
            <person name="Woodcroft B.J."/>
            <person name="Vervoort M."/>
            <person name="Kosik K.S."/>
            <person name="Manning G."/>
            <person name="Degnan B.M."/>
            <person name="Rokhsar D.S."/>
        </authorList>
    </citation>
    <scope>NUCLEOTIDE SEQUENCE [LARGE SCALE GENOMIC DNA]</scope>
</reference>
<dbReference type="PANTHER" id="PTHR24198:SF165">
    <property type="entry name" value="ANKYRIN REPEAT-CONTAINING PROTEIN-RELATED"/>
    <property type="match status" value="1"/>
</dbReference>
<dbReference type="InterPro" id="IPR011029">
    <property type="entry name" value="DEATH-like_dom_sf"/>
</dbReference>
<dbReference type="PANTHER" id="PTHR24198">
    <property type="entry name" value="ANKYRIN REPEAT AND PROTEIN KINASE DOMAIN-CONTAINING PROTEIN"/>
    <property type="match status" value="1"/>
</dbReference>
<feature type="repeat" description="ANK" evidence="3">
    <location>
        <begin position="1282"/>
        <end position="1314"/>
    </location>
</feature>
<accession>A0AAN0JFY0</accession>
<dbReference type="InterPro" id="IPR002110">
    <property type="entry name" value="Ankyrin_rpt"/>
</dbReference>
<dbReference type="PROSITE" id="PS50297">
    <property type="entry name" value="ANK_REP_REGION"/>
    <property type="match status" value="15"/>
</dbReference>
<dbReference type="Gene3D" id="1.25.40.20">
    <property type="entry name" value="Ankyrin repeat-containing domain"/>
    <property type="match status" value="9"/>
</dbReference>
<dbReference type="EnsemblMetazoa" id="XM_020000386.1">
    <property type="protein sequence ID" value="XP_019855945.1"/>
    <property type="gene ID" value="LOC109584592"/>
</dbReference>
<feature type="repeat" description="ANK" evidence="3">
    <location>
        <begin position="432"/>
        <end position="464"/>
    </location>
</feature>
<dbReference type="CDD" id="cd01670">
    <property type="entry name" value="Death"/>
    <property type="match status" value="1"/>
</dbReference>
<feature type="repeat" description="ANK" evidence="3">
    <location>
        <begin position="1051"/>
        <end position="1083"/>
    </location>
</feature>
<dbReference type="Pfam" id="PF12796">
    <property type="entry name" value="Ank_2"/>
    <property type="match status" value="7"/>
</dbReference>
<feature type="repeat" description="ANK" evidence="3">
    <location>
        <begin position="531"/>
        <end position="563"/>
    </location>
</feature>
<organism evidence="5 6">
    <name type="scientific">Amphimedon queenslandica</name>
    <name type="common">Sponge</name>
    <dbReference type="NCBI Taxonomy" id="400682"/>
    <lineage>
        <taxon>Eukaryota</taxon>
        <taxon>Metazoa</taxon>
        <taxon>Porifera</taxon>
        <taxon>Demospongiae</taxon>
        <taxon>Heteroscleromorpha</taxon>
        <taxon>Haplosclerida</taxon>
        <taxon>Niphatidae</taxon>
        <taxon>Amphimedon</taxon>
    </lineage>
</organism>